<keyword evidence="1" id="KW-1133">Transmembrane helix</keyword>
<proteinExistence type="predicted"/>
<organism evidence="2 3">
    <name type="scientific">Streptomyces atratus</name>
    <dbReference type="NCBI Taxonomy" id="1893"/>
    <lineage>
        <taxon>Bacteria</taxon>
        <taxon>Bacillati</taxon>
        <taxon>Actinomycetota</taxon>
        <taxon>Actinomycetes</taxon>
        <taxon>Kitasatosporales</taxon>
        <taxon>Streptomycetaceae</taxon>
        <taxon>Streptomyces</taxon>
    </lineage>
</organism>
<gene>
    <name evidence="2" type="ORF">C5746_04245</name>
</gene>
<dbReference type="KEGG" id="sata:C5746_04245"/>
<evidence type="ECO:0000256" key="1">
    <source>
        <dbReference type="SAM" id="Phobius"/>
    </source>
</evidence>
<dbReference type="Proteomes" id="UP000252698">
    <property type="component" value="Chromosome"/>
</dbReference>
<dbReference type="EMBL" id="CP027306">
    <property type="protein sequence ID" value="AXE76296.1"/>
    <property type="molecule type" value="Genomic_DNA"/>
</dbReference>
<evidence type="ECO:0000313" key="2">
    <source>
        <dbReference type="EMBL" id="AXE76296.1"/>
    </source>
</evidence>
<name>A0A2Z5J7H8_STRAR</name>
<accession>A0A2Z5J7H8</accession>
<feature type="transmembrane region" description="Helical" evidence="1">
    <location>
        <begin position="111"/>
        <end position="129"/>
    </location>
</feature>
<feature type="transmembrane region" description="Helical" evidence="1">
    <location>
        <begin position="47"/>
        <end position="67"/>
    </location>
</feature>
<feature type="transmembrane region" description="Helical" evidence="1">
    <location>
        <begin position="166"/>
        <end position="189"/>
    </location>
</feature>
<feature type="transmembrane region" description="Helical" evidence="1">
    <location>
        <begin position="136"/>
        <end position="154"/>
    </location>
</feature>
<evidence type="ECO:0000313" key="3">
    <source>
        <dbReference type="Proteomes" id="UP000252698"/>
    </source>
</evidence>
<dbReference type="GeneID" id="95517755"/>
<reference evidence="2 3" key="1">
    <citation type="journal article" date="2018" name="Front. Microbiol.">
        <title>Genome Sequencing of Streptomyces atratus SCSIOZH16 and Activation Production of Nocardamine via Metabolic Engineering.</title>
        <authorList>
            <person name="Li Y."/>
            <person name="Zhang C."/>
            <person name="Liu C."/>
            <person name="Ju J."/>
            <person name="Ma J."/>
        </authorList>
    </citation>
    <scope>NUCLEOTIDE SEQUENCE [LARGE SCALE GENOMIC DNA]</scope>
    <source>
        <strain evidence="2 3">SCSIO_ZH16</strain>
    </source>
</reference>
<protein>
    <submittedName>
        <fullName evidence="2">Uncharacterized protein</fullName>
    </submittedName>
</protein>
<keyword evidence="1" id="KW-0472">Membrane</keyword>
<dbReference type="AlphaFoldDB" id="A0A2Z5J7H8"/>
<dbReference type="RefSeq" id="WP_114242960.1">
    <property type="nucleotide sequence ID" value="NZ_CP027306.1"/>
</dbReference>
<sequence length="198" mass="20300">MKIMVRGLAIGAGFGAATSLTNALSSPYSTLGAPLAGTVWASTAKVLSLLVGLGWAWAALAVAMGWLAKTWTRGAMAAALALVAATAAYYPMDALVRDEPLAGYWPEMLRWWAASVLFGSVLGVVGAAIERPGVTGLLAGLTVPVGGAAQMIALPPRPGLAFTREAVLAEAVIWTALGIGASCAVYRFWAAKRARTVG</sequence>
<keyword evidence="1" id="KW-0812">Transmembrane</keyword>
<feature type="transmembrane region" description="Helical" evidence="1">
    <location>
        <begin position="74"/>
        <end position="91"/>
    </location>
</feature>